<evidence type="ECO:0000256" key="1">
    <source>
        <dbReference type="ARBA" id="ARBA00022679"/>
    </source>
</evidence>
<accession>A0A553WIC6</accession>
<dbReference type="Proteomes" id="UP000320160">
    <property type="component" value="Unassembled WGS sequence"/>
</dbReference>
<evidence type="ECO:0000256" key="2">
    <source>
        <dbReference type="ARBA" id="ARBA00022695"/>
    </source>
</evidence>
<dbReference type="InterPro" id="IPR050065">
    <property type="entry name" value="GlmU-like"/>
</dbReference>
<dbReference type="InterPro" id="IPR005835">
    <property type="entry name" value="NTP_transferase_dom"/>
</dbReference>
<proteinExistence type="predicted"/>
<name>A0A553WIC6_9SPHN</name>
<dbReference type="GO" id="GO:0016779">
    <property type="term" value="F:nucleotidyltransferase activity"/>
    <property type="evidence" value="ECO:0007669"/>
    <property type="project" value="UniProtKB-KW"/>
</dbReference>
<dbReference type="SUPFAM" id="SSF53448">
    <property type="entry name" value="Nucleotide-diphospho-sugar transferases"/>
    <property type="match status" value="1"/>
</dbReference>
<keyword evidence="2" id="KW-0548">Nucleotidyltransferase</keyword>
<dbReference type="RefSeq" id="WP_143775343.1">
    <property type="nucleotide sequence ID" value="NZ_VKKU01000001.1"/>
</dbReference>
<comment type="caution">
    <text evidence="4">The sequence shown here is derived from an EMBL/GenBank/DDBJ whole genome shotgun (WGS) entry which is preliminary data.</text>
</comment>
<keyword evidence="5" id="KW-1185">Reference proteome</keyword>
<keyword evidence="1 4" id="KW-0808">Transferase</keyword>
<dbReference type="CDD" id="cd06422">
    <property type="entry name" value="NTP_transferase_like_1"/>
    <property type="match status" value="1"/>
</dbReference>
<dbReference type="PANTHER" id="PTHR43584:SF8">
    <property type="entry name" value="N-ACETYLMURAMATE ALPHA-1-PHOSPHATE URIDYLYLTRANSFERASE"/>
    <property type="match status" value="1"/>
</dbReference>
<dbReference type="PANTHER" id="PTHR43584">
    <property type="entry name" value="NUCLEOTIDYL TRANSFERASE"/>
    <property type="match status" value="1"/>
</dbReference>
<evidence type="ECO:0000259" key="3">
    <source>
        <dbReference type="Pfam" id="PF00483"/>
    </source>
</evidence>
<organism evidence="4 5">
    <name type="scientific">Sphingorhabdus contaminans</name>
    <dbReference type="NCBI Taxonomy" id="1343899"/>
    <lineage>
        <taxon>Bacteria</taxon>
        <taxon>Pseudomonadati</taxon>
        <taxon>Pseudomonadota</taxon>
        <taxon>Alphaproteobacteria</taxon>
        <taxon>Sphingomonadales</taxon>
        <taxon>Sphingomonadaceae</taxon>
        <taxon>Sphingorhabdus</taxon>
    </lineage>
</organism>
<reference evidence="4 5" key="1">
    <citation type="submission" date="2019-07" db="EMBL/GenBank/DDBJ databases">
        <authorList>
            <person name="Park M."/>
        </authorList>
    </citation>
    <scope>NUCLEOTIDE SEQUENCE [LARGE SCALE GENOMIC DNA]</scope>
    <source>
        <strain evidence="4 5">KCTC32445</strain>
    </source>
</reference>
<dbReference type="AlphaFoldDB" id="A0A553WIC6"/>
<feature type="domain" description="Nucleotidyl transferase" evidence="3">
    <location>
        <begin position="8"/>
        <end position="235"/>
    </location>
</feature>
<protein>
    <submittedName>
        <fullName evidence="4">Nucleotidyltransferase family protein</fullName>
    </submittedName>
</protein>
<dbReference type="Gene3D" id="3.90.550.10">
    <property type="entry name" value="Spore Coat Polysaccharide Biosynthesis Protein SpsA, Chain A"/>
    <property type="match status" value="1"/>
</dbReference>
<sequence length="242" mass="26666">MSHHVNTAMIMAAGKGTRMMPLTADRPKPLVEVAGTALLDHVLDHLRAAGVGRIVINAHYRASQVEEHMAAHAADFQVAISDERDLLLDTGGGLVRALPLISDDPFICVNADNWWTDDGVNAFTRLMSAWDDEAMDVLMLLIPYAEANNTQGQGDFDLDADGRLSRRKPDQQAAYVWTGIQMLSKRLIVDPPSDVFSTNIFWDRAIGRGRCFGLVHQGLWFDVGYPDAIAATEAKLMSHAQR</sequence>
<dbReference type="InterPro" id="IPR029044">
    <property type="entry name" value="Nucleotide-diphossugar_trans"/>
</dbReference>
<evidence type="ECO:0000313" key="4">
    <source>
        <dbReference type="EMBL" id="TSB04455.1"/>
    </source>
</evidence>
<gene>
    <name evidence="4" type="ORF">FOM92_03250</name>
</gene>
<evidence type="ECO:0000313" key="5">
    <source>
        <dbReference type="Proteomes" id="UP000320160"/>
    </source>
</evidence>
<dbReference type="EMBL" id="VKKU01000001">
    <property type="protein sequence ID" value="TSB04455.1"/>
    <property type="molecule type" value="Genomic_DNA"/>
</dbReference>
<dbReference type="OrthoDB" id="9788272at2"/>
<dbReference type="Pfam" id="PF00483">
    <property type="entry name" value="NTP_transferase"/>
    <property type="match status" value="1"/>
</dbReference>